<dbReference type="Proteomes" id="UP000498740">
    <property type="component" value="Unassembled WGS sequence"/>
</dbReference>
<dbReference type="SUPFAM" id="SSF143120">
    <property type="entry name" value="YefM-like"/>
    <property type="match status" value="1"/>
</dbReference>
<sequence length="95" mass="10219">MNWEVAMRTVSCEEFLADCAGTLDTVGEDGEGVVVTRPGHESVVIVPLAEYASLKETVHLLRSPRNARRLLASINRLESDGDAARDADGRRPAAG</sequence>
<reference evidence="3 4" key="1">
    <citation type="submission" date="2020-05" db="EMBL/GenBank/DDBJ databases">
        <title>Whole genome shotgun sequence of Streptomyces microflavus NBRC 13062.</title>
        <authorList>
            <person name="Komaki H."/>
            <person name="Tamura T."/>
        </authorList>
    </citation>
    <scope>NUCLEOTIDE SEQUENCE [LARGE SCALE GENOMIC DNA]</scope>
    <source>
        <strain evidence="3 4">NBRC 13062</strain>
    </source>
</reference>
<accession>A0A7J0CS78</accession>
<dbReference type="AlphaFoldDB" id="A0A7J0CS78"/>
<organism evidence="3 4">
    <name type="scientific">Streptomyces microflavus</name>
    <name type="common">Streptomyces lipmanii</name>
    <dbReference type="NCBI Taxonomy" id="1919"/>
    <lineage>
        <taxon>Bacteria</taxon>
        <taxon>Bacillati</taxon>
        <taxon>Actinomycetota</taxon>
        <taxon>Actinomycetes</taxon>
        <taxon>Kitasatosporales</taxon>
        <taxon>Streptomycetaceae</taxon>
        <taxon>Streptomyces</taxon>
    </lineage>
</organism>
<comment type="function">
    <text evidence="2">Antitoxin component of a type II toxin-antitoxin (TA) system.</text>
</comment>
<dbReference type="Gene3D" id="6.10.250.330">
    <property type="match status" value="1"/>
</dbReference>
<dbReference type="Pfam" id="PF02604">
    <property type="entry name" value="PhdYeFM_antitox"/>
    <property type="match status" value="1"/>
</dbReference>
<protein>
    <recommendedName>
        <fullName evidence="2">Antitoxin</fullName>
    </recommendedName>
</protein>
<name>A0A7J0CS78_STRMI</name>
<comment type="similarity">
    <text evidence="1 2">Belongs to the phD/YefM antitoxin family.</text>
</comment>
<dbReference type="InterPro" id="IPR051405">
    <property type="entry name" value="phD/YefM_antitoxin"/>
</dbReference>
<dbReference type="NCBIfam" id="TIGR01552">
    <property type="entry name" value="phd_fam"/>
    <property type="match status" value="1"/>
</dbReference>
<dbReference type="InterPro" id="IPR006442">
    <property type="entry name" value="Antitoxin_Phd/YefM"/>
</dbReference>
<evidence type="ECO:0000256" key="1">
    <source>
        <dbReference type="ARBA" id="ARBA00009981"/>
    </source>
</evidence>
<dbReference type="PANTHER" id="PTHR33713:SF6">
    <property type="entry name" value="ANTITOXIN YEFM"/>
    <property type="match status" value="1"/>
</dbReference>
<dbReference type="PANTHER" id="PTHR33713">
    <property type="entry name" value="ANTITOXIN YAFN-RELATED"/>
    <property type="match status" value="1"/>
</dbReference>
<comment type="caution">
    <text evidence="3">The sequence shown here is derived from an EMBL/GenBank/DDBJ whole genome shotgun (WGS) entry which is preliminary data.</text>
</comment>
<dbReference type="EMBL" id="BLWD01000001">
    <property type="protein sequence ID" value="GFN04545.1"/>
    <property type="molecule type" value="Genomic_DNA"/>
</dbReference>
<dbReference type="InterPro" id="IPR036165">
    <property type="entry name" value="YefM-like_sf"/>
</dbReference>
<evidence type="ECO:0000313" key="4">
    <source>
        <dbReference type="Proteomes" id="UP000498740"/>
    </source>
</evidence>
<evidence type="ECO:0000256" key="2">
    <source>
        <dbReference type="RuleBase" id="RU362080"/>
    </source>
</evidence>
<proteinExistence type="inferred from homology"/>
<gene>
    <name evidence="3" type="ORF">Smic_31010</name>
</gene>
<dbReference type="Gene3D" id="3.40.1620.10">
    <property type="entry name" value="YefM-like domain"/>
    <property type="match status" value="1"/>
</dbReference>
<evidence type="ECO:0000313" key="3">
    <source>
        <dbReference type="EMBL" id="GFN04545.1"/>
    </source>
</evidence>
<dbReference type="RefSeq" id="WP_308428529.1">
    <property type="nucleotide sequence ID" value="NZ_BMUG01000010.1"/>
</dbReference>